<dbReference type="InterPro" id="IPR011642">
    <property type="entry name" value="Gate_dom"/>
</dbReference>
<evidence type="ECO:0000256" key="12">
    <source>
        <dbReference type="NCBIfam" id="TIGR00437"/>
    </source>
</evidence>
<dbReference type="Proteomes" id="UP000009309">
    <property type="component" value="Unassembled WGS sequence"/>
</dbReference>
<gene>
    <name evidence="17" type="ORF">BN8_04474</name>
</gene>
<feature type="transmembrane region" description="Helical" evidence="15">
    <location>
        <begin position="670"/>
        <end position="691"/>
    </location>
</feature>
<keyword evidence="8 15" id="KW-0408">Iron</keyword>
<feature type="binding site" evidence="14">
    <location>
        <position position="46"/>
    </location>
    <ligand>
        <name>Mg(2+)</name>
        <dbReference type="ChEBI" id="CHEBI:18420"/>
        <label>2</label>
    </ligand>
</feature>
<evidence type="ECO:0000256" key="11">
    <source>
        <dbReference type="ARBA" id="ARBA00023136"/>
    </source>
</evidence>
<keyword evidence="10 13" id="KW-0342">GTP-binding</keyword>
<feature type="transmembrane region" description="Helical" evidence="15">
    <location>
        <begin position="359"/>
        <end position="383"/>
    </location>
</feature>
<evidence type="ECO:0000256" key="10">
    <source>
        <dbReference type="ARBA" id="ARBA00023134"/>
    </source>
</evidence>
<evidence type="ECO:0000256" key="2">
    <source>
        <dbReference type="ARBA" id="ARBA00022448"/>
    </source>
</evidence>
<feature type="transmembrane region" description="Helical" evidence="15">
    <location>
        <begin position="476"/>
        <end position="497"/>
    </location>
</feature>
<keyword evidence="18" id="KW-1185">Reference proteome</keyword>
<evidence type="ECO:0000256" key="3">
    <source>
        <dbReference type="ARBA" id="ARBA00022475"/>
    </source>
</evidence>
<dbReference type="InterPro" id="IPR011640">
    <property type="entry name" value="Fe2_transport_prot_B_C"/>
</dbReference>
<dbReference type="PANTHER" id="PTHR43185">
    <property type="entry name" value="FERROUS IRON TRANSPORT PROTEIN B"/>
    <property type="match status" value="1"/>
</dbReference>
<feature type="binding site" evidence="13">
    <location>
        <begin position="31"/>
        <end position="38"/>
    </location>
    <ligand>
        <name>GTP</name>
        <dbReference type="ChEBI" id="CHEBI:37565"/>
        <label>1</label>
    </ligand>
</feature>
<dbReference type="AlphaFoldDB" id="I2GMV3"/>
<feature type="transmembrane region" description="Helical" evidence="15">
    <location>
        <begin position="303"/>
        <end position="324"/>
    </location>
</feature>
<dbReference type="Gene3D" id="3.40.50.300">
    <property type="entry name" value="P-loop containing nucleotide triphosphate hydrolases"/>
    <property type="match status" value="1"/>
</dbReference>
<dbReference type="PROSITE" id="PS51711">
    <property type="entry name" value="G_FEOB"/>
    <property type="match status" value="1"/>
</dbReference>
<evidence type="ECO:0000256" key="8">
    <source>
        <dbReference type="ARBA" id="ARBA00023004"/>
    </source>
</evidence>
<dbReference type="PANTHER" id="PTHR43185:SF1">
    <property type="entry name" value="FE(2+) TRANSPORTER FEOB"/>
    <property type="match status" value="1"/>
</dbReference>
<evidence type="ECO:0000256" key="5">
    <source>
        <dbReference type="ARBA" id="ARBA00022692"/>
    </source>
</evidence>
<sequence>MWPAYQAEYCESRRGTAYTNLKTSPVIALVGNPNAGKSSLFNQLTGLRQKTGNFPGVTVDKKSGPWPIDAQTEAIVVDLPGVYSIYPKSLDEQIVTDILANPQHPDYPDVAVVVVDASNLRRNLLLFTQIADLGVPVVLALNMLDVAKKQHQEVNAVKLAMRLGVPVVRINARTGEGLDQLKKAVVTQLNEPTLPRQLFFDPAEQVGELIADTKGSYQLKNNYLALQYVIQHDGFSFLDQQQRRGLDSIIDRYRFSEPEFQASETITRYQRIADVIADAVVDRRPIDQPTWSQRLDRILLHPVWGYAIFAFILLLIFQAIFAWAQPFMDAIDSGVAWLNGTLKEQLPDGPLTDLLTDGILAGIGGILVFIPQIAFLFFLIALLEESGYMSRVMVIMDRIMRKFGLNGRSVVPLISGVACAVPAIMATRSIGTRRDRLITILVTPLMSCSARLPIYTILIALVVPRQQIFGFFNLQGLALMGLYLLGLFSALLSAYVLKLVLRSKERSFFIMELPTFKLPRWNHVGLTVWESVRSFVWEAGRVILAISVVLWVLASYGPGDDMQQAEERVRRQSAGLSTEQLENQVASQRLEASYAGHFGHFIEPVIKPLGYDWKIGIALLSSFAAREVFVGTMSTIYSIGSGDDDDGTTIRERLRSERNPDTGGPMYTPALAFSLLIFYVFAMMCMSTLAATQRETRSWKWPAVQLIYMSALAYVAAFLTYQVLS</sequence>
<protein>
    <recommendedName>
        <fullName evidence="12 15">Ferrous iron transport protein B</fullName>
    </recommendedName>
</protein>
<dbReference type="InterPro" id="IPR030389">
    <property type="entry name" value="G_FEOB_dom"/>
</dbReference>
<evidence type="ECO:0000256" key="1">
    <source>
        <dbReference type="ARBA" id="ARBA00004651"/>
    </source>
</evidence>
<dbReference type="Pfam" id="PF02421">
    <property type="entry name" value="FeoB_N"/>
    <property type="match status" value="1"/>
</dbReference>
<dbReference type="STRING" id="1185876.BN8_04474"/>
<dbReference type="GO" id="GO:0046872">
    <property type="term" value="F:metal ion binding"/>
    <property type="evidence" value="ECO:0007669"/>
    <property type="project" value="UniProtKB-KW"/>
</dbReference>
<evidence type="ECO:0000256" key="4">
    <source>
        <dbReference type="ARBA" id="ARBA00022496"/>
    </source>
</evidence>
<reference evidence="17 18" key="1">
    <citation type="journal article" date="2012" name="J. Bacteriol.">
        <title>Genome Sequence of the Filamentous Bacterium Fibrisoma limi BUZ 3T.</title>
        <authorList>
            <person name="Filippini M."/>
            <person name="Qi W."/>
            <person name="Jaenicke S."/>
            <person name="Goesmann A."/>
            <person name="Smits T.H."/>
            <person name="Bagheri H.C."/>
        </authorList>
    </citation>
    <scope>NUCLEOTIDE SEQUENCE [LARGE SCALE GENOMIC DNA]</scope>
    <source>
        <strain evidence="18">BUZ 3T</strain>
    </source>
</reference>
<dbReference type="InterPro" id="IPR050860">
    <property type="entry name" value="FeoB_GTPase"/>
</dbReference>
<keyword evidence="2 15" id="KW-0813">Transport</keyword>
<keyword evidence="5 15" id="KW-0812">Transmembrane</keyword>
<feature type="transmembrane region" description="Helical" evidence="15">
    <location>
        <begin position="535"/>
        <end position="554"/>
    </location>
</feature>
<evidence type="ECO:0000259" key="16">
    <source>
        <dbReference type="PROSITE" id="PS51711"/>
    </source>
</evidence>
<dbReference type="InterPro" id="IPR027417">
    <property type="entry name" value="P-loop_NTPase"/>
</dbReference>
<evidence type="ECO:0000256" key="7">
    <source>
        <dbReference type="ARBA" id="ARBA00022989"/>
    </source>
</evidence>
<feature type="binding site" evidence="13">
    <location>
        <begin position="78"/>
        <end position="81"/>
    </location>
    <ligand>
        <name>GTP</name>
        <dbReference type="ChEBI" id="CHEBI:37565"/>
        <label>1</label>
    </ligand>
</feature>
<keyword evidence="11 15" id="KW-0472">Membrane</keyword>
<keyword evidence="7 15" id="KW-1133">Transmembrane helix</keyword>
<comment type="function">
    <text evidence="15">Probable transporter of a GTP-driven Fe(2+) uptake system.</text>
</comment>
<dbReference type="SUPFAM" id="SSF52540">
    <property type="entry name" value="P-loop containing nucleoside triphosphate hydrolases"/>
    <property type="match status" value="1"/>
</dbReference>
<dbReference type="RefSeq" id="WP_009283801.1">
    <property type="nucleotide sequence ID" value="NZ_CAIT01000009.1"/>
</dbReference>
<comment type="similarity">
    <text evidence="15">Belongs to the TRAFAC class TrmE-Era-EngA-EngB-Septin-like GTPase superfamily. FeoB GTPase (TC 9.A.8) family.</text>
</comment>
<feature type="binding site" evidence="14">
    <location>
        <position position="42"/>
    </location>
    <ligand>
        <name>Mg(2+)</name>
        <dbReference type="ChEBI" id="CHEBI:18420"/>
        <label>2</label>
    </ligand>
</feature>
<feature type="domain" description="FeoB-type G" evidence="16">
    <location>
        <begin position="24"/>
        <end position="191"/>
    </location>
</feature>
<feature type="binding site" evidence="14">
    <location>
        <position position="45"/>
    </location>
    <ligand>
        <name>Mg(2+)</name>
        <dbReference type="ChEBI" id="CHEBI:18420"/>
        <label>2</label>
    </ligand>
</feature>
<dbReference type="InterPro" id="IPR003373">
    <property type="entry name" value="Fe2_transport_prot-B"/>
</dbReference>
<dbReference type="NCBIfam" id="TIGR00437">
    <property type="entry name" value="feoB"/>
    <property type="match status" value="1"/>
</dbReference>
<evidence type="ECO:0000256" key="13">
    <source>
        <dbReference type="PIRSR" id="PIRSR603373-1"/>
    </source>
</evidence>
<feature type="binding site" evidence="13">
    <location>
        <begin position="56"/>
        <end position="60"/>
    </location>
    <ligand>
        <name>GTP</name>
        <dbReference type="ChEBI" id="CHEBI:37565"/>
        <label>1</label>
    </ligand>
</feature>
<keyword evidence="6 13" id="KW-0547">Nucleotide-binding</keyword>
<name>I2GMV3_9BACT</name>
<keyword evidence="3" id="KW-1003">Cell membrane</keyword>
<dbReference type="Pfam" id="PF07664">
    <property type="entry name" value="FeoB_C"/>
    <property type="match status" value="1"/>
</dbReference>
<evidence type="ECO:0000313" key="17">
    <source>
        <dbReference type="EMBL" id="CCH55231.1"/>
    </source>
</evidence>
<dbReference type="OrthoDB" id="9809127at2"/>
<organism evidence="17 18">
    <name type="scientific">Fibrisoma limi BUZ 3</name>
    <dbReference type="NCBI Taxonomy" id="1185876"/>
    <lineage>
        <taxon>Bacteria</taxon>
        <taxon>Pseudomonadati</taxon>
        <taxon>Bacteroidota</taxon>
        <taxon>Cytophagia</taxon>
        <taxon>Cytophagales</taxon>
        <taxon>Spirosomataceae</taxon>
        <taxon>Fibrisoma</taxon>
    </lineage>
</organism>
<dbReference type="GO" id="GO:0005886">
    <property type="term" value="C:plasma membrane"/>
    <property type="evidence" value="ECO:0007669"/>
    <property type="project" value="UniProtKB-SubCell"/>
</dbReference>
<dbReference type="eggNOG" id="COG0370">
    <property type="taxonomic scope" value="Bacteria"/>
</dbReference>
<feature type="binding site" evidence="13">
    <location>
        <begin position="142"/>
        <end position="145"/>
    </location>
    <ligand>
        <name>GTP</name>
        <dbReference type="ChEBI" id="CHEBI:37565"/>
        <label>1</label>
    </ligand>
</feature>
<feature type="transmembrane region" description="Helical" evidence="15">
    <location>
        <begin position="437"/>
        <end position="464"/>
    </location>
</feature>
<proteinExistence type="inferred from homology"/>
<keyword evidence="9" id="KW-0406">Ion transport</keyword>
<accession>I2GMV3</accession>
<dbReference type="GO" id="GO:0005525">
    <property type="term" value="F:GTP binding"/>
    <property type="evidence" value="ECO:0007669"/>
    <property type="project" value="UniProtKB-KW"/>
</dbReference>
<dbReference type="CDD" id="cd01879">
    <property type="entry name" value="FeoB"/>
    <property type="match status" value="1"/>
</dbReference>
<dbReference type="EMBL" id="CAIT01000009">
    <property type="protein sequence ID" value="CCH55231.1"/>
    <property type="molecule type" value="Genomic_DNA"/>
</dbReference>
<evidence type="ECO:0000256" key="14">
    <source>
        <dbReference type="PIRSR" id="PIRSR603373-2"/>
    </source>
</evidence>
<evidence type="ECO:0000313" key="18">
    <source>
        <dbReference type="Proteomes" id="UP000009309"/>
    </source>
</evidence>
<comment type="subcellular location">
    <subcellularLocation>
        <location evidence="15">Cell inner membrane</location>
        <topology evidence="15">Multi-pass membrane protein</topology>
    </subcellularLocation>
    <subcellularLocation>
        <location evidence="1">Cell membrane</location>
        <topology evidence="1">Multi-pass membrane protein</topology>
    </subcellularLocation>
</comment>
<feature type="transmembrane region" description="Helical" evidence="15">
    <location>
        <begin position="703"/>
        <end position="724"/>
    </location>
</feature>
<evidence type="ECO:0000256" key="6">
    <source>
        <dbReference type="ARBA" id="ARBA00022741"/>
    </source>
</evidence>
<evidence type="ECO:0000256" key="15">
    <source>
        <dbReference type="RuleBase" id="RU362098"/>
    </source>
</evidence>
<keyword evidence="4 15" id="KW-0410">Iron transport</keyword>
<keyword evidence="14" id="KW-0460">Magnesium</keyword>
<feature type="transmembrane region" description="Helical" evidence="15">
    <location>
        <begin position="403"/>
        <end position="425"/>
    </location>
</feature>
<dbReference type="GO" id="GO:0015093">
    <property type="term" value="F:ferrous iron transmembrane transporter activity"/>
    <property type="evidence" value="ECO:0007669"/>
    <property type="project" value="UniProtKB-UniRule"/>
</dbReference>
<comment type="caution">
    <text evidence="17">The sequence shown here is derived from an EMBL/GenBank/DDBJ whole genome shotgun (WGS) entry which is preliminary data.</text>
</comment>
<keyword evidence="14" id="KW-0479">Metal-binding</keyword>
<dbReference type="Pfam" id="PF07670">
    <property type="entry name" value="Gate"/>
    <property type="match status" value="2"/>
</dbReference>
<evidence type="ECO:0000256" key="9">
    <source>
        <dbReference type="ARBA" id="ARBA00023065"/>
    </source>
</evidence>